<dbReference type="CDD" id="cd00067">
    <property type="entry name" value="GAL4"/>
    <property type="match status" value="1"/>
</dbReference>
<evidence type="ECO:0000259" key="2">
    <source>
        <dbReference type="PROSITE" id="PS50048"/>
    </source>
</evidence>
<dbReference type="SMART" id="SM00066">
    <property type="entry name" value="GAL4"/>
    <property type="match status" value="1"/>
</dbReference>
<dbReference type="GO" id="GO:0008270">
    <property type="term" value="F:zinc ion binding"/>
    <property type="evidence" value="ECO:0007669"/>
    <property type="project" value="InterPro"/>
</dbReference>
<evidence type="ECO:0000313" key="3">
    <source>
        <dbReference type="EMBL" id="KAF2815883.1"/>
    </source>
</evidence>
<dbReference type="Pfam" id="PF00172">
    <property type="entry name" value="Zn_clus"/>
    <property type="match status" value="1"/>
</dbReference>
<dbReference type="OrthoDB" id="5418899at2759"/>
<dbReference type="PROSITE" id="PS50048">
    <property type="entry name" value="ZN2_CY6_FUNGAL_2"/>
    <property type="match status" value="1"/>
</dbReference>
<reference evidence="5" key="2">
    <citation type="submission" date="2020-04" db="EMBL/GenBank/DDBJ databases">
        <authorList>
            <consortium name="NCBI Genome Project"/>
        </authorList>
    </citation>
    <scope>NUCLEOTIDE SEQUENCE</scope>
    <source>
        <strain evidence="5">CBS 304.34</strain>
    </source>
</reference>
<dbReference type="Gene3D" id="4.10.240.10">
    <property type="entry name" value="Zn(2)-C6 fungal-type DNA-binding domain"/>
    <property type="match status" value="1"/>
</dbReference>
<dbReference type="InterPro" id="IPR036864">
    <property type="entry name" value="Zn2-C6_fun-type_DNA-bd_sf"/>
</dbReference>
<accession>A0A6A6Z5E5</accession>
<dbReference type="PROSITE" id="PS00463">
    <property type="entry name" value="ZN2_CY6_FUNGAL_1"/>
    <property type="match status" value="1"/>
</dbReference>
<proteinExistence type="predicted"/>
<feature type="non-terminal residue" evidence="3">
    <location>
        <position position="82"/>
    </location>
</feature>
<dbReference type="RefSeq" id="XP_033582847.1">
    <property type="nucleotide sequence ID" value="XM_033716447.1"/>
</dbReference>
<feature type="domain" description="Zn(2)-C6 fungal-type" evidence="2">
    <location>
        <begin position="6"/>
        <end position="35"/>
    </location>
</feature>
<sequence length="82" mass="9198">MRSRTGCMTCRQRKLKCDETKPSCGQCMKASRECVPSSGLIFRHQHNASMNGDVDDDNSLKGFYAYKNTFGDESVWVDIPGT</sequence>
<dbReference type="GO" id="GO:0005634">
    <property type="term" value="C:nucleus"/>
    <property type="evidence" value="ECO:0007669"/>
    <property type="project" value="TreeGrafter"/>
</dbReference>
<organism evidence="3">
    <name type="scientific">Mytilinidion resinicola</name>
    <dbReference type="NCBI Taxonomy" id="574789"/>
    <lineage>
        <taxon>Eukaryota</taxon>
        <taxon>Fungi</taxon>
        <taxon>Dikarya</taxon>
        <taxon>Ascomycota</taxon>
        <taxon>Pezizomycotina</taxon>
        <taxon>Dothideomycetes</taxon>
        <taxon>Pleosporomycetidae</taxon>
        <taxon>Mytilinidiales</taxon>
        <taxon>Mytilinidiaceae</taxon>
        <taxon>Mytilinidion</taxon>
    </lineage>
</organism>
<dbReference type="GO" id="GO:0000976">
    <property type="term" value="F:transcription cis-regulatory region binding"/>
    <property type="evidence" value="ECO:0007669"/>
    <property type="project" value="TreeGrafter"/>
</dbReference>
<dbReference type="GO" id="GO:0045944">
    <property type="term" value="P:positive regulation of transcription by RNA polymerase II"/>
    <property type="evidence" value="ECO:0007669"/>
    <property type="project" value="TreeGrafter"/>
</dbReference>
<reference evidence="5" key="3">
    <citation type="submission" date="2025-04" db="UniProtKB">
        <authorList>
            <consortium name="RefSeq"/>
        </authorList>
    </citation>
    <scope>IDENTIFICATION</scope>
    <source>
        <strain evidence="5">CBS 304.34</strain>
    </source>
</reference>
<dbReference type="SUPFAM" id="SSF57701">
    <property type="entry name" value="Zn2/Cys6 DNA-binding domain"/>
    <property type="match status" value="1"/>
</dbReference>
<dbReference type="PANTHER" id="PTHR37534">
    <property type="entry name" value="TRANSCRIPTIONAL ACTIVATOR PROTEIN UGA3"/>
    <property type="match status" value="1"/>
</dbReference>
<evidence type="ECO:0000313" key="4">
    <source>
        <dbReference type="Proteomes" id="UP000504636"/>
    </source>
</evidence>
<dbReference type="GeneID" id="54457340"/>
<dbReference type="GO" id="GO:0000981">
    <property type="term" value="F:DNA-binding transcription factor activity, RNA polymerase II-specific"/>
    <property type="evidence" value="ECO:0007669"/>
    <property type="project" value="InterPro"/>
</dbReference>
<gene>
    <name evidence="3 5" type="ORF">BDZ99DRAFT_406272</name>
</gene>
<reference evidence="3 5" key="1">
    <citation type="journal article" date="2020" name="Stud. Mycol.">
        <title>101 Dothideomycetes genomes: a test case for predicting lifestyles and emergence of pathogens.</title>
        <authorList>
            <person name="Haridas S."/>
            <person name="Albert R."/>
            <person name="Binder M."/>
            <person name="Bloem J."/>
            <person name="Labutti K."/>
            <person name="Salamov A."/>
            <person name="Andreopoulos B."/>
            <person name="Baker S."/>
            <person name="Barry K."/>
            <person name="Bills G."/>
            <person name="Bluhm B."/>
            <person name="Cannon C."/>
            <person name="Castanera R."/>
            <person name="Culley D."/>
            <person name="Daum C."/>
            <person name="Ezra D."/>
            <person name="Gonzalez J."/>
            <person name="Henrissat B."/>
            <person name="Kuo A."/>
            <person name="Liang C."/>
            <person name="Lipzen A."/>
            <person name="Lutzoni F."/>
            <person name="Magnuson J."/>
            <person name="Mondo S."/>
            <person name="Nolan M."/>
            <person name="Ohm R."/>
            <person name="Pangilinan J."/>
            <person name="Park H.-J."/>
            <person name="Ramirez L."/>
            <person name="Alfaro M."/>
            <person name="Sun H."/>
            <person name="Tritt A."/>
            <person name="Yoshinaga Y."/>
            <person name="Zwiers L.-H."/>
            <person name="Turgeon B."/>
            <person name="Goodwin S."/>
            <person name="Spatafora J."/>
            <person name="Crous P."/>
            <person name="Grigoriev I."/>
        </authorList>
    </citation>
    <scope>NUCLEOTIDE SEQUENCE</scope>
    <source>
        <strain evidence="3 5">CBS 304.34</strain>
    </source>
</reference>
<dbReference type="Proteomes" id="UP000504636">
    <property type="component" value="Unplaced"/>
</dbReference>
<evidence type="ECO:0000256" key="1">
    <source>
        <dbReference type="ARBA" id="ARBA00023242"/>
    </source>
</evidence>
<protein>
    <recommendedName>
        <fullName evidence="2">Zn(2)-C6 fungal-type domain-containing protein</fullName>
    </recommendedName>
</protein>
<dbReference type="AlphaFoldDB" id="A0A6A6Z5E5"/>
<keyword evidence="4" id="KW-1185">Reference proteome</keyword>
<dbReference type="PANTHER" id="PTHR37534:SF9">
    <property type="entry name" value="ZN(II)2CYS6 TRANSCRIPTION FACTOR (EUROFUNG)"/>
    <property type="match status" value="1"/>
</dbReference>
<evidence type="ECO:0000313" key="5">
    <source>
        <dbReference type="RefSeq" id="XP_033582847.1"/>
    </source>
</evidence>
<dbReference type="InterPro" id="IPR001138">
    <property type="entry name" value="Zn2Cys6_DnaBD"/>
</dbReference>
<keyword evidence="1" id="KW-0539">Nucleus</keyword>
<name>A0A6A6Z5E5_9PEZI</name>
<dbReference type="EMBL" id="MU003693">
    <property type="protein sequence ID" value="KAF2815883.1"/>
    <property type="molecule type" value="Genomic_DNA"/>
</dbReference>